<name>A0A4R0KI16_9ACTN</name>
<proteinExistence type="predicted"/>
<gene>
    <name evidence="1" type="ORF">E0H73_28655</name>
</gene>
<protein>
    <submittedName>
        <fullName evidence="1">Uncharacterized protein</fullName>
    </submittedName>
</protein>
<accession>A0A4R0KI16</accession>
<reference evidence="1 2" key="1">
    <citation type="submission" date="2019-02" db="EMBL/GenBank/DDBJ databases">
        <title>Kribbella capetownensis sp. nov. and Kribbella speibonae sp. nov., isolated from soil.</title>
        <authorList>
            <person name="Curtis S.M."/>
            <person name="Norton I."/>
            <person name="Everest G.J."/>
            <person name="Meyers P.R."/>
        </authorList>
    </citation>
    <scope>NUCLEOTIDE SEQUENCE [LARGE SCALE GENOMIC DNA]</scope>
    <source>
        <strain evidence="1 2">NRRL B-24813</strain>
    </source>
</reference>
<evidence type="ECO:0000313" key="1">
    <source>
        <dbReference type="EMBL" id="TCC58286.1"/>
    </source>
</evidence>
<organism evidence="1 2">
    <name type="scientific">Kribbella pittospori</name>
    <dbReference type="NCBI Taxonomy" id="722689"/>
    <lineage>
        <taxon>Bacteria</taxon>
        <taxon>Bacillati</taxon>
        <taxon>Actinomycetota</taxon>
        <taxon>Actinomycetes</taxon>
        <taxon>Propionibacteriales</taxon>
        <taxon>Kribbellaceae</taxon>
        <taxon>Kribbella</taxon>
    </lineage>
</organism>
<dbReference type="Proteomes" id="UP000291144">
    <property type="component" value="Unassembled WGS sequence"/>
</dbReference>
<sequence>MAVWLWSSEGALWLLEVPVGASAFTGVPVVPGEGVTEVAVAGGEPGAVAAAGAGADAGAGVGAGVTWGRGVRVVGFRPAWLARLVVASWPRLWAPVTPLARSTPWMPEPTQLSSMDWT</sequence>
<keyword evidence="2" id="KW-1185">Reference proteome</keyword>
<evidence type="ECO:0000313" key="2">
    <source>
        <dbReference type="Proteomes" id="UP000291144"/>
    </source>
</evidence>
<dbReference type="EMBL" id="SJKB01000009">
    <property type="protein sequence ID" value="TCC58286.1"/>
    <property type="molecule type" value="Genomic_DNA"/>
</dbReference>
<dbReference type="AlphaFoldDB" id="A0A4R0KI16"/>
<comment type="caution">
    <text evidence="1">The sequence shown here is derived from an EMBL/GenBank/DDBJ whole genome shotgun (WGS) entry which is preliminary data.</text>
</comment>